<dbReference type="AlphaFoldDB" id="A0A2V4XE81"/>
<keyword evidence="2" id="KW-1185">Reference proteome</keyword>
<dbReference type="OrthoDB" id="1447535at2"/>
<sequence length="153" mass="17723">MKTQYSYLNFPTSFRFSDLYLPLILGLLFSLSAFGQTEINKNGFVIESKTILIENSSTNNVEISWDFSNSTNRTATTLNIEVQPINDCWNTLNGKNRSDMVLKTFKNLAENPTGNLLLSSREYNTKCFKWRAQIINTNTRQEQYTDWQFSSFL</sequence>
<reference evidence="1 2" key="1">
    <citation type="submission" date="2018-06" db="EMBL/GenBank/DDBJ databases">
        <title>Genomic Encyclopedia of Type Strains, Phase III (KMG-III): the genomes of soil and plant-associated and newly described type strains.</title>
        <authorList>
            <person name="Whitman W."/>
        </authorList>
    </citation>
    <scope>NUCLEOTIDE SEQUENCE [LARGE SCALE GENOMIC DNA]</scope>
    <source>
        <strain evidence="1 2">CECT 7945</strain>
    </source>
</reference>
<protein>
    <submittedName>
        <fullName evidence="1">Uncharacterized protein</fullName>
    </submittedName>
</protein>
<dbReference type="EMBL" id="QJTD01000004">
    <property type="protein sequence ID" value="PYE80764.1"/>
    <property type="molecule type" value="Genomic_DNA"/>
</dbReference>
<comment type="caution">
    <text evidence="1">The sequence shown here is derived from an EMBL/GenBank/DDBJ whole genome shotgun (WGS) entry which is preliminary data.</text>
</comment>
<evidence type="ECO:0000313" key="1">
    <source>
        <dbReference type="EMBL" id="PYE80764.1"/>
    </source>
</evidence>
<name>A0A2V4XE81_9FLAO</name>
<evidence type="ECO:0000313" key="2">
    <source>
        <dbReference type="Proteomes" id="UP000248054"/>
    </source>
</evidence>
<gene>
    <name evidence="1" type="ORF">DFQ11_104131</name>
</gene>
<dbReference type="RefSeq" id="WP_110475893.1">
    <property type="nucleotide sequence ID" value="NZ_BMWQ01000004.1"/>
</dbReference>
<organism evidence="1 2">
    <name type="scientific">Winogradskyella epiphytica</name>
    <dbReference type="NCBI Taxonomy" id="262005"/>
    <lineage>
        <taxon>Bacteria</taxon>
        <taxon>Pseudomonadati</taxon>
        <taxon>Bacteroidota</taxon>
        <taxon>Flavobacteriia</taxon>
        <taxon>Flavobacteriales</taxon>
        <taxon>Flavobacteriaceae</taxon>
        <taxon>Winogradskyella</taxon>
    </lineage>
</organism>
<proteinExistence type="predicted"/>
<dbReference type="Proteomes" id="UP000248054">
    <property type="component" value="Unassembled WGS sequence"/>
</dbReference>
<accession>A0A2V4XE81</accession>